<reference evidence="1" key="1">
    <citation type="submission" date="2015-06" db="UniProtKB">
        <authorList>
            <consortium name="EnsemblPlants"/>
        </authorList>
    </citation>
    <scope>IDENTIFICATION</scope>
</reference>
<sequence>MLILMKKPHVCLGTEDNVKTQLTSMRSLAAAAMAGPTIAWSMRFVGAGTTVTIWVGMAVMRSSSLAAITGMAGLTTTWSS</sequence>
<organism evidence="1 2">
    <name type="scientific">Oryza glaberrima</name>
    <name type="common">African rice</name>
    <dbReference type="NCBI Taxonomy" id="4538"/>
    <lineage>
        <taxon>Eukaryota</taxon>
        <taxon>Viridiplantae</taxon>
        <taxon>Streptophyta</taxon>
        <taxon>Embryophyta</taxon>
        <taxon>Tracheophyta</taxon>
        <taxon>Spermatophyta</taxon>
        <taxon>Magnoliopsida</taxon>
        <taxon>Liliopsida</taxon>
        <taxon>Poales</taxon>
        <taxon>Poaceae</taxon>
        <taxon>BOP clade</taxon>
        <taxon>Oryzoideae</taxon>
        <taxon>Oryzeae</taxon>
        <taxon>Oryzinae</taxon>
        <taxon>Oryza</taxon>
    </lineage>
</organism>
<dbReference type="AlphaFoldDB" id="I1R422"/>
<dbReference type="EnsemblPlants" id="ORGLA12G0027800.1">
    <property type="protein sequence ID" value="ORGLA12G0027800.1"/>
    <property type="gene ID" value="ORGLA12G0027800"/>
</dbReference>
<dbReference type="HOGENOM" id="CLU_2593719_0_0_1"/>
<evidence type="ECO:0000313" key="1">
    <source>
        <dbReference type="EnsemblPlants" id="ORGLA12G0027800.1"/>
    </source>
</evidence>
<dbReference type="Gramene" id="ORGLA12G0027800.1">
    <property type="protein sequence ID" value="ORGLA12G0027800.1"/>
    <property type="gene ID" value="ORGLA12G0027800"/>
</dbReference>
<reference evidence="1 2" key="2">
    <citation type="submission" date="2018-04" db="EMBL/GenBank/DDBJ databases">
        <title>OglaRS2 (Oryza glaberrima Reference Sequence Version 2).</title>
        <authorList>
            <person name="Zhang J."/>
            <person name="Kudrna D."/>
            <person name="Lee S."/>
            <person name="Talag J."/>
            <person name="Rajasekar S."/>
            <person name="Wing R.A."/>
        </authorList>
    </citation>
    <scope>NUCLEOTIDE SEQUENCE [LARGE SCALE GENOMIC DNA]</scope>
    <source>
        <strain evidence="1 2">cv. IRGC 96717</strain>
    </source>
</reference>
<keyword evidence="2" id="KW-1185">Reference proteome</keyword>
<dbReference type="Proteomes" id="UP000007306">
    <property type="component" value="Chromosome 12"/>
</dbReference>
<name>I1R422_ORYGL</name>
<accession>I1R422</accession>
<protein>
    <submittedName>
        <fullName evidence="1">Uncharacterized protein</fullName>
    </submittedName>
</protein>
<evidence type="ECO:0000313" key="2">
    <source>
        <dbReference type="Proteomes" id="UP000007306"/>
    </source>
</evidence>
<proteinExistence type="predicted"/>